<dbReference type="AlphaFoldDB" id="A0AA90SQ06"/>
<dbReference type="RefSeq" id="WP_305159728.1">
    <property type="nucleotide sequence ID" value="NZ_JAUUTP010000006.1"/>
</dbReference>
<organism evidence="1 2">
    <name type="scientific">Peribacillus simplex</name>
    <dbReference type="NCBI Taxonomy" id="1478"/>
    <lineage>
        <taxon>Bacteria</taxon>
        <taxon>Bacillati</taxon>
        <taxon>Bacillota</taxon>
        <taxon>Bacilli</taxon>
        <taxon>Bacillales</taxon>
        <taxon>Bacillaceae</taxon>
        <taxon>Peribacillus</taxon>
    </lineage>
</organism>
<reference evidence="1" key="1">
    <citation type="submission" date="2023-07" db="EMBL/GenBank/DDBJ databases">
        <title>Murine gut Bacillus species.</title>
        <authorList>
            <person name="Gutman E."/>
            <person name="Hashuel R."/>
            <person name="Litvak Y."/>
        </authorList>
    </citation>
    <scope>NUCLEOTIDE SEQUENCE</scope>
    <source>
        <strain evidence="1">RU283</strain>
    </source>
</reference>
<accession>A0AA90SQ06</accession>
<protein>
    <submittedName>
        <fullName evidence="1">Uncharacterized protein</fullName>
    </submittedName>
</protein>
<dbReference type="EMBL" id="JAUUTP010000006">
    <property type="protein sequence ID" value="MDP1418337.1"/>
    <property type="molecule type" value="Genomic_DNA"/>
</dbReference>
<comment type="caution">
    <text evidence="1">The sequence shown here is derived from an EMBL/GenBank/DDBJ whole genome shotgun (WGS) entry which is preliminary data.</text>
</comment>
<dbReference type="Proteomes" id="UP001178277">
    <property type="component" value="Unassembled WGS sequence"/>
</dbReference>
<name>A0AA90SQ06_9BACI</name>
<proteinExistence type="predicted"/>
<sequence>MQRAYVTKRGERTMTVLSSYNGEEEIIPEGTVPNMEGHSAV</sequence>
<evidence type="ECO:0000313" key="2">
    <source>
        <dbReference type="Proteomes" id="UP001178277"/>
    </source>
</evidence>
<evidence type="ECO:0000313" key="1">
    <source>
        <dbReference type="EMBL" id="MDP1418337.1"/>
    </source>
</evidence>
<gene>
    <name evidence="1" type="ORF">Q8G35_07920</name>
</gene>